<dbReference type="PROSITE" id="PS51257">
    <property type="entry name" value="PROKAR_LIPOPROTEIN"/>
    <property type="match status" value="1"/>
</dbReference>
<dbReference type="GO" id="GO:0005615">
    <property type="term" value="C:extracellular space"/>
    <property type="evidence" value="ECO:0007669"/>
    <property type="project" value="TreeGrafter"/>
</dbReference>
<dbReference type="PROSITE" id="PS52035">
    <property type="entry name" value="PEPTIDASE_M14"/>
    <property type="match status" value="1"/>
</dbReference>
<evidence type="ECO:0000256" key="5">
    <source>
        <dbReference type="ARBA" id="ARBA00022723"/>
    </source>
</evidence>
<evidence type="ECO:0000256" key="2">
    <source>
        <dbReference type="ARBA" id="ARBA00005988"/>
    </source>
</evidence>
<keyword evidence="12" id="KW-0418">Kinase</keyword>
<dbReference type="GO" id="GO:0016485">
    <property type="term" value="P:protein processing"/>
    <property type="evidence" value="ECO:0007669"/>
    <property type="project" value="TreeGrafter"/>
</dbReference>
<evidence type="ECO:0000256" key="9">
    <source>
        <dbReference type="PROSITE-ProRule" id="PRU01379"/>
    </source>
</evidence>
<dbReference type="AlphaFoldDB" id="A0A0F7VJF4"/>
<evidence type="ECO:0000256" key="1">
    <source>
        <dbReference type="ARBA" id="ARBA00001947"/>
    </source>
</evidence>
<evidence type="ECO:0000256" key="8">
    <source>
        <dbReference type="ARBA" id="ARBA00023180"/>
    </source>
</evidence>
<sequence length="509" mass="57113">MRRAVHHPWINAIMLVACLCLTVTGKVAVEFNYHHYAETSKLLQDLQKEYSQMAHLYSIGSSVMGRDIWVMAISANSPDKHVLGRPEVKYVANMHGNEAVGKELMLHFILHLASNYGQDQEITKLLNTTRIHLVPSMNPDGFENANKACNGRFGRENANLVDLNRNFPDQFGGSNQVIQPEVQAIINWLKLIPFVLSANFHGGAMVASYPYDSYASNKNNNQPKYSVAPDDVVFKYLALIYSKNHKVMGIQPTCKKQQEVFKFGITNGAAWYPLSGGMQDYNYVQAGCMEITLEVSCCKYPEDNELPRFWDENRKAMVEFLKQVHLGIKGIVKDELEKPISRAKIMVKNYQSYFYTTNDGEFWRILLPGTYTLEIIADGYNSYIQEITVPSLEAGPLILSVVLVSNIKPTVRDLFEQSVSSVSAVTAGLVTTNNILLTQSGVDLTQFLSTHIKHALPHTTEGPNTAGHSLGNSNHNTLPQDNYMHNSSIQDAFGWLGIFALMLLLWNQQ</sequence>
<dbReference type="CDD" id="cd03858">
    <property type="entry name" value="M14_CP_N-E_like"/>
    <property type="match status" value="1"/>
</dbReference>
<dbReference type="InterPro" id="IPR050753">
    <property type="entry name" value="Peptidase_M14_domain"/>
</dbReference>
<keyword evidence="8" id="KW-0325">Glycoprotein</keyword>
<dbReference type="SMART" id="SM00631">
    <property type="entry name" value="Zn_pept"/>
    <property type="match status" value="1"/>
</dbReference>
<dbReference type="CDD" id="cd11308">
    <property type="entry name" value="Peptidase_M14NE-CP-C_like"/>
    <property type="match status" value="1"/>
</dbReference>
<dbReference type="PANTHER" id="PTHR11532:SF84">
    <property type="entry name" value="CARBOXYPEPTIDASE M"/>
    <property type="match status" value="1"/>
</dbReference>
<comment type="similarity">
    <text evidence="2 9">Belongs to the peptidase M14 family.</text>
</comment>
<dbReference type="InterPro" id="IPR057247">
    <property type="entry name" value="CARBOXYPEPT_ZN_2"/>
</dbReference>
<evidence type="ECO:0000256" key="6">
    <source>
        <dbReference type="ARBA" id="ARBA00022801"/>
    </source>
</evidence>
<organism evidence="12">
    <name type="scientific">Euperipatoides kanangrensis</name>
    <dbReference type="NCBI Taxonomy" id="488523"/>
    <lineage>
        <taxon>Eukaryota</taxon>
        <taxon>Metazoa</taxon>
        <taxon>Ecdysozoa</taxon>
        <taxon>Onychophora</taxon>
        <taxon>Udeonychophora</taxon>
        <taxon>Euonychophora</taxon>
        <taxon>Peripatopsidae</taxon>
        <taxon>Euperipatoides</taxon>
    </lineage>
</organism>
<dbReference type="Pfam" id="PF13620">
    <property type="entry name" value="CarboxypepD_reg"/>
    <property type="match status" value="1"/>
</dbReference>
<comment type="cofactor">
    <cofactor evidence="1">
        <name>Zn(2+)</name>
        <dbReference type="ChEBI" id="CHEBI:29105"/>
    </cofactor>
</comment>
<evidence type="ECO:0000256" key="3">
    <source>
        <dbReference type="ARBA" id="ARBA00022645"/>
    </source>
</evidence>
<feature type="signal peptide" evidence="10">
    <location>
        <begin position="1"/>
        <end position="28"/>
    </location>
</feature>
<accession>A0A0F7VJF4</accession>
<feature type="domain" description="Peptidase M14" evidence="11">
    <location>
        <begin position="32"/>
        <end position="324"/>
    </location>
</feature>
<dbReference type="InterPro" id="IPR000834">
    <property type="entry name" value="Peptidase_M14"/>
</dbReference>
<keyword evidence="4" id="KW-0645">Protease</keyword>
<evidence type="ECO:0000313" key="12">
    <source>
        <dbReference type="EMBL" id="CFW94241.1"/>
    </source>
</evidence>
<evidence type="ECO:0000259" key="11">
    <source>
        <dbReference type="PROSITE" id="PS52035"/>
    </source>
</evidence>
<dbReference type="EMBL" id="LN830732">
    <property type="protein sequence ID" value="CFW94241.1"/>
    <property type="molecule type" value="mRNA"/>
</dbReference>
<keyword evidence="5" id="KW-0479">Metal-binding</keyword>
<dbReference type="GO" id="GO:0006518">
    <property type="term" value="P:peptide metabolic process"/>
    <property type="evidence" value="ECO:0007669"/>
    <property type="project" value="TreeGrafter"/>
</dbReference>
<evidence type="ECO:0000256" key="10">
    <source>
        <dbReference type="SAM" id="SignalP"/>
    </source>
</evidence>
<dbReference type="Pfam" id="PF00246">
    <property type="entry name" value="Peptidase_M14"/>
    <property type="match status" value="1"/>
</dbReference>
<dbReference type="InterPro" id="IPR057246">
    <property type="entry name" value="CARBOXYPEPT_ZN_1"/>
</dbReference>
<dbReference type="PANTHER" id="PTHR11532">
    <property type="entry name" value="PROTEASE M14 CARBOXYPEPTIDASE"/>
    <property type="match status" value="1"/>
</dbReference>
<protein>
    <submittedName>
        <fullName evidence="12">Eka-PI kinase protein</fullName>
    </submittedName>
</protein>
<keyword evidence="3" id="KW-0121">Carboxypeptidase</keyword>
<dbReference type="Gene3D" id="2.60.40.1120">
    <property type="entry name" value="Carboxypeptidase-like, regulatory domain"/>
    <property type="match status" value="1"/>
</dbReference>
<dbReference type="FunFam" id="3.40.630.10:FF:000020">
    <property type="entry name" value="Carboxypeptidase D"/>
    <property type="match status" value="1"/>
</dbReference>
<evidence type="ECO:0000256" key="4">
    <source>
        <dbReference type="ARBA" id="ARBA00022670"/>
    </source>
</evidence>
<keyword evidence="6" id="KW-0378">Hydrolase</keyword>
<dbReference type="GO" id="GO:0016301">
    <property type="term" value="F:kinase activity"/>
    <property type="evidence" value="ECO:0007669"/>
    <property type="project" value="UniProtKB-KW"/>
</dbReference>
<keyword evidence="7" id="KW-0862">Zinc</keyword>
<name>A0A0F7VJF4_9BILA</name>
<feature type="chain" id="PRO_5002524207" evidence="10">
    <location>
        <begin position="29"/>
        <end position="509"/>
    </location>
</feature>
<dbReference type="PRINTS" id="PR00765">
    <property type="entry name" value="CRBOXYPTASEA"/>
</dbReference>
<evidence type="ECO:0000256" key="7">
    <source>
        <dbReference type="ARBA" id="ARBA00022833"/>
    </source>
</evidence>
<reference evidence="12" key="1">
    <citation type="submission" date="2015-03" db="EMBL/GenBank/DDBJ databases">
        <title>Different light-mediated pathways in the principle and secondary eyes of a spider and the eyes of an onychophoran.</title>
        <authorList>
            <person name="Samadi L."/>
            <person name="Schmid A."/>
            <person name="Eriksson B.J."/>
        </authorList>
    </citation>
    <scope>NUCLEOTIDE SEQUENCE</scope>
    <source>
        <strain evidence="12">Ek4</strain>
    </source>
</reference>
<dbReference type="PROSITE" id="PS00132">
    <property type="entry name" value="CARBOXYPEPT_ZN_1"/>
    <property type="match status" value="1"/>
</dbReference>
<gene>
    <name evidence="12" type="primary">Eka-PI kinase</name>
</gene>
<dbReference type="SUPFAM" id="SSF49464">
    <property type="entry name" value="Carboxypeptidase regulatory domain-like"/>
    <property type="match status" value="1"/>
</dbReference>
<keyword evidence="12" id="KW-0808">Transferase</keyword>
<dbReference type="GO" id="GO:0008270">
    <property type="term" value="F:zinc ion binding"/>
    <property type="evidence" value="ECO:0007669"/>
    <property type="project" value="InterPro"/>
</dbReference>
<keyword evidence="10" id="KW-0732">Signal</keyword>
<dbReference type="Gene3D" id="3.40.630.10">
    <property type="entry name" value="Zn peptidases"/>
    <property type="match status" value="1"/>
</dbReference>
<dbReference type="InterPro" id="IPR008969">
    <property type="entry name" value="CarboxyPept-like_regulatory"/>
</dbReference>
<dbReference type="GO" id="GO:0004181">
    <property type="term" value="F:metallocarboxypeptidase activity"/>
    <property type="evidence" value="ECO:0007669"/>
    <property type="project" value="InterPro"/>
</dbReference>
<dbReference type="PROSITE" id="PS00133">
    <property type="entry name" value="CARBOXYPEPT_ZN_2"/>
    <property type="match status" value="1"/>
</dbReference>
<proteinExistence type="evidence at transcript level"/>
<dbReference type="SUPFAM" id="SSF53187">
    <property type="entry name" value="Zn-dependent exopeptidases"/>
    <property type="match status" value="1"/>
</dbReference>
<feature type="active site" description="Proton donor/acceptor" evidence="9">
    <location>
        <position position="294"/>
    </location>
</feature>